<evidence type="ECO:0000256" key="1">
    <source>
        <dbReference type="ARBA" id="ARBA00001554"/>
    </source>
</evidence>
<dbReference type="InterPro" id="IPR001533">
    <property type="entry name" value="Pterin_deHydtase"/>
</dbReference>
<dbReference type="Pfam" id="PF01329">
    <property type="entry name" value="Pterin_4a"/>
    <property type="match status" value="1"/>
</dbReference>
<proteinExistence type="inferred from homology"/>
<reference evidence="7 8" key="1">
    <citation type="journal article" date="2012" name="Genome Biol.">
        <title>Genome and low-iron response of an oceanic diatom adapted to chronic iron limitation.</title>
        <authorList>
            <person name="Lommer M."/>
            <person name="Specht M."/>
            <person name="Roy A.S."/>
            <person name="Kraemer L."/>
            <person name="Andreson R."/>
            <person name="Gutowska M.A."/>
            <person name="Wolf J."/>
            <person name="Bergner S.V."/>
            <person name="Schilhabel M.B."/>
            <person name="Klostermeier U.C."/>
            <person name="Beiko R.G."/>
            <person name="Rosenstiel P."/>
            <person name="Hippler M."/>
            <person name="Laroche J."/>
        </authorList>
    </citation>
    <scope>NUCLEOTIDE SEQUENCE [LARGE SCALE GENOMIC DNA]</scope>
    <source>
        <strain evidence="7 8">CCMP1005</strain>
    </source>
</reference>
<dbReference type="Gene3D" id="3.30.1360.20">
    <property type="entry name" value="Transcriptional coactivator/pterin dehydratase"/>
    <property type="match status" value="1"/>
</dbReference>
<evidence type="ECO:0000313" key="7">
    <source>
        <dbReference type="EMBL" id="EJK52050.1"/>
    </source>
</evidence>
<evidence type="ECO:0000256" key="3">
    <source>
        <dbReference type="ARBA" id="ARBA00013252"/>
    </source>
</evidence>
<accession>K0RFL5</accession>
<comment type="catalytic activity">
    <reaction evidence="1">
        <text>(4aS,6R)-4a-hydroxy-L-erythro-5,6,7,8-tetrahydrobiopterin = (6R)-L-erythro-6,7-dihydrobiopterin + H2O</text>
        <dbReference type="Rhea" id="RHEA:11920"/>
        <dbReference type="ChEBI" id="CHEBI:15377"/>
        <dbReference type="ChEBI" id="CHEBI:15642"/>
        <dbReference type="ChEBI" id="CHEBI:43120"/>
        <dbReference type="EC" id="4.2.1.96"/>
    </reaction>
</comment>
<name>K0RFL5_THAOC</name>
<protein>
    <recommendedName>
        <fullName evidence="3">4a-hydroxytetrahydrobiopterin dehydratase</fullName>
        <ecNumber evidence="3">4.2.1.96</ecNumber>
    </recommendedName>
    <alternativeName>
        <fullName evidence="5">4-alpha-hydroxy-tetrahydropterin dehydratase</fullName>
    </alternativeName>
</protein>
<feature type="region of interest" description="Disordered" evidence="6">
    <location>
        <begin position="103"/>
        <end position="122"/>
    </location>
</feature>
<organism evidence="7 8">
    <name type="scientific">Thalassiosira oceanica</name>
    <name type="common">Marine diatom</name>
    <dbReference type="NCBI Taxonomy" id="159749"/>
    <lineage>
        <taxon>Eukaryota</taxon>
        <taxon>Sar</taxon>
        <taxon>Stramenopiles</taxon>
        <taxon>Ochrophyta</taxon>
        <taxon>Bacillariophyta</taxon>
        <taxon>Coscinodiscophyceae</taxon>
        <taxon>Thalassiosirophycidae</taxon>
        <taxon>Thalassiosirales</taxon>
        <taxon>Thalassiosiraceae</taxon>
        <taxon>Thalassiosira</taxon>
    </lineage>
</organism>
<evidence type="ECO:0000313" key="8">
    <source>
        <dbReference type="Proteomes" id="UP000266841"/>
    </source>
</evidence>
<evidence type="ECO:0000256" key="4">
    <source>
        <dbReference type="ARBA" id="ARBA00023239"/>
    </source>
</evidence>
<gene>
    <name evidence="7" type="ORF">THAOC_28722</name>
</gene>
<dbReference type="EC" id="4.2.1.96" evidence="3"/>
<keyword evidence="4" id="KW-0456">Lyase</keyword>
<dbReference type="GO" id="GO:0006729">
    <property type="term" value="P:tetrahydrobiopterin biosynthetic process"/>
    <property type="evidence" value="ECO:0007669"/>
    <property type="project" value="InterPro"/>
</dbReference>
<keyword evidence="8" id="KW-1185">Reference proteome</keyword>
<dbReference type="Proteomes" id="UP000266841">
    <property type="component" value="Unassembled WGS sequence"/>
</dbReference>
<dbReference type="EMBL" id="AGNL01040529">
    <property type="protein sequence ID" value="EJK52050.1"/>
    <property type="molecule type" value="Genomic_DNA"/>
</dbReference>
<dbReference type="GO" id="GO:0008124">
    <property type="term" value="F:4-alpha-hydroxytetrahydrobiopterin dehydratase activity"/>
    <property type="evidence" value="ECO:0007669"/>
    <property type="project" value="UniProtKB-EC"/>
</dbReference>
<comment type="similarity">
    <text evidence="2">Belongs to the pterin-4-alpha-carbinolamine dehydratase family.</text>
</comment>
<dbReference type="OrthoDB" id="277398at2759"/>
<dbReference type="PANTHER" id="PTHR12599">
    <property type="entry name" value="PTERIN-4-ALPHA-CARBINOLAMINE DEHYDRATASE"/>
    <property type="match status" value="1"/>
</dbReference>
<dbReference type="PANTHER" id="PTHR12599:SF0">
    <property type="entry name" value="PTERIN-4-ALPHA-CARBINOLAMINE DEHYDRATASE"/>
    <property type="match status" value="1"/>
</dbReference>
<comment type="caution">
    <text evidence="7">The sequence shown here is derived from an EMBL/GenBank/DDBJ whole genome shotgun (WGS) entry which is preliminary data.</text>
</comment>
<evidence type="ECO:0000256" key="2">
    <source>
        <dbReference type="ARBA" id="ARBA00006472"/>
    </source>
</evidence>
<evidence type="ECO:0000256" key="6">
    <source>
        <dbReference type="SAM" id="MobiDB-lite"/>
    </source>
</evidence>
<dbReference type="SUPFAM" id="SSF55248">
    <property type="entry name" value="PCD-like"/>
    <property type="match status" value="1"/>
</dbReference>
<evidence type="ECO:0000256" key="5">
    <source>
        <dbReference type="ARBA" id="ARBA00030497"/>
    </source>
</evidence>
<dbReference type="AlphaFoldDB" id="K0RFL5"/>
<dbReference type="InterPro" id="IPR036428">
    <property type="entry name" value="PCD_sf"/>
</dbReference>
<feature type="compositionally biased region" description="Polar residues" evidence="6">
    <location>
        <begin position="103"/>
        <end position="113"/>
    </location>
</feature>
<sequence>MSEPAACSAAKRCVPCESLDKSHLLTEQQVANEMAEMKLWRVNGGKIVREYTAKNFQAAMDSLNAVGVIAERENHHPDFHLTGYSLAAREPLHYVSSFIGSRVSQKGTASTSSVRDRSGKESAWARACVDRGPARPCSRAPYTADTGRA</sequence>